<accession>K2F6F8</accession>
<name>K2F6F8_9BACT</name>
<gene>
    <name evidence="1" type="ORF">ACD_4C00212G0002</name>
</gene>
<evidence type="ECO:0000313" key="1">
    <source>
        <dbReference type="EMBL" id="EKE26636.1"/>
    </source>
</evidence>
<dbReference type="AlphaFoldDB" id="K2F6F8"/>
<organism evidence="1">
    <name type="scientific">uncultured bacterium</name>
    <name type="common">gcode 4</name>
    <dbReference type="NCBI Taxonomy" id="1234023"/>
    <lineage>
        <taxon>Bacteria</taxon>
        <taxon>environmental samples</taxon>
    </lineage>
</organism>
<proteinExistence type="predicted"/>
<protein>
    <submittedName>
        <fullName evidence="1">Uncharacterized protein</fullName>
    </submittedName>
</protein>
<reference evidence="1" key="1">
    <citation type="journal article" date="2012" name="Science">
        <title>Fermentation, hydrogen, and sulfur metabolism in multiple uncultivated bacterial phyla.</title>
        <authorList>
            <person name="Wrighton K.C."/>
            <person name="Thomas B.C."/>
            <person name="Sharon I."/>
            <person name="Miller C.S."/>
            <person name="Castelle C.J."/>
            <person name="VerBerkmoes N.C."/>
            <person name="Wilkins M.J."/>
            <person name="Hettich R.L."/>
            <person name="Lipton M.S."/>
            <person name="Williams K.H."/>
            <person name="Long P.E."/>
            <person name="Banfield J.F."/>
        </authorList>
    </citation>
    <scope>NUCLEOTIDE SEQUENCE [LARGE SCALE GENOMIC DNA]</scope>
</reference>
<comment type="caution">
    <text evidence="1">The sequence shown here is derived from an EMBL/GenBank/DDBJ whole genome shotgun (WGS) entry which is preliminary data.</text>
</comment>
<dbReference type="EMBL" id="AMFJ01000728">
    <property type="protein sequence ID" value="EKE26636.1"/>
    <property type="molecule type" value="Genomic_DNA"/>
</dbReference>
<sequence>MTKIILNNSWESTSNNNWGSSVVETLMWDNIKPRYIAIFKTLEEEELALKRHTDYIANYTELVIPSETYLKSRDDFYTRNRTITSDLLKHTYFLFNNILDDRYIYVLDNDSNLSRYKDTEECCAVFSHELLGPQHFLDDKEKEWLQELILNFTSRI</sequence>